<gene>
    <name evidence="2" type="ORF">ACH47X_26710</name>
</gene>
<dbReference type="RefSeq" id="WP_397408461.1">
    <property type="nucleotide sequence ID" value="NZ_JBIRYI010000030.1"/>
</dbReference>
<dbReference type="InterPro" id="IPR036457">
    <property type="entry name" value="PPM-type-like_dom_sf"/>
</dbReference>
<sequence length="151" mass="15894">MSESRLVLHATLAGGTNNQDRYVIGHGFAAVLDGATSVAGDRSHDPGWYAEQLAQAISETVPRAGALADAVTEAIRAVRDTHGLTPATTPTSTVALARWSDEVVETYVLGDSYVVVFHTDGTETIHTDSRLDVLGHDVGDVRLVTQGGLLA</sequence>
<evidence type="ECO:0000313" key="2">
    <source>
        <dbReference type="EMBL" id="MFI2490531.1"/>
    </source>
</evidence>
<evidence type="ECO:0000313" key="3">
    <source>
        <dbReference type="Proteomes" id="UP001611580"/>
    </source>
</evidence>
<accession>A0ABW7XSN0</accession>
<dbReference type="Proteomes" id="UP001611580">
    <property type="component" value="Unassembled WGS sequence"/>
</dbReference>
<reference evidence="2 3" key="1">
    <citation type="submission" date="2024-10" db="EMBL/GenBank/DDBJ databases">
        <title>The Natural Products Discovery Center: Release of the First 8490 Sequenced Strains for Exploring Actinobacteria Biosynthetic Diversity.</title>
        <authorList>
            <person name="Kalkreuter E."/>
            <person name="Kautsar S.A."/>
            <person name="Yang D."/>
            <person name="Bader C.D."/>
            <person name="Teijaro C.N."/>
            <person name="Fluegel L."/>
            <person name="Davis C.M."/>
            <person name="Simpson J.R."/>
            <person name="Lauterbach L."/>
            <person name="Steele A.D."/>
            <person name="Gui C."/>
            <person name="Meng S."/>
            <person name="Li G."/>
            <person name="Viehrig K."/>
            <person name="Ye F."/>
            <person name="Su P."/>
            <person name="Kiefer A.F."/>
            <person name="Nichols A."/>
            <person name="Cepeda A.J."/>
            <person name="Yan W."/>
            <person name="Fan B."/>
            <person name="Jiang Y."/>
            <person name="Adhikari A."/>
            <person name="Zheng C.-J."/>
            <person name="Schuster L."/>
            <person name="Cowan T.M."/>
            <person name="Smanski M.J."/>
            <person name="Chevrette M.G."/>
            <person name="De Carvalho L.P.S."/>
            <person name="Shen B."/>
        </authorList>
    </citation>
    <scope>NUCLEOTIDE SEQUENCE [LARGE SCALE GENOMIC DNA]</scope>
    <source>
        <strain evidence="2 3">NPDC019481</strain>
    </source>
</reference>
<proteinExistence type="predicted"/>
<organism evidence="2 3">
    <name type="scientific">Promicromonospora kroppenstedtii</name>
    <dbReference type="NCBI Taxonomy" id="440482"/>
    <lineage>
        <taxon>Bacteria</taxon>
        <taxon>Bacillati</taxon>
        <taxon>Actinomycetota</taxon>
        <taxon>Actinomycetes</taxon>
        <taxon>Micrococcales</taxon>
        <taxon>Promicromonosporaceae</taxon>
        <taxon>Promicromonospora</taxon>
    </lineage>
</organism>
<dbReference type="InterPro" id="IPR001932">
    <property type="entry name" value="PPM-type_phosphatase-like_dom"/>
</dbReference>
<protein>
    <submittedName>
        <fullName evidence="2">Protein phosphatase 2C domain-containing protein</fullName>
    </submittedName>
</protein>
<comment type="caution">
    <text evidence="2">The sequence shown here is derived from an EMBL/GenBank/DDBJ whole genome shotgun (WGS) entry which is preliminary data.</text>
</comment>
<feature type="domain" description="PPM-type phosphatase" evidence="1">
    <location>
        <begin position="13"/>
        <end position="122"/>
    </location>
</feature>
<name>A0ABW7XSN0_9MICO</name>
<keyword evidence="3" id="KW-1185">Reference proteome</keyword>
<dbReference type="Pfam" id="PF13672">
    <property type="entry name" value="PP2C_2"/>
    <property type="match status" value="1"/>
</dbReference>
<dbReference type="EMBL" id="JBIRYI010000030">
    <property type="protein sequence ID" value="MFI2490531.1"/>
    <property type="molecule type" value="Genomic_DNA"/>
</dbReference>
<evidence type="ECO:0000259" key="1">
    <source>
        <dbReference type="Pfam" id="PF13672"/>
    </source>
</evidence>
<dbReference type="SUPFAM" id="SSF81606">
    <property type="entry name" value="PP2C-like"/>
    <property type="match status" value="1"/>
</dbReference>
<dbReference type="Gene3D" id="3.60.40.10">
    <property type="entry name" value="PPM-type phosphatase domain"/>
    <property type="match status" value="1"/>
</dbReference>